<evidence type="ECO:0000256" key="1">
    <source>
        <dbReference type="ARBA" id="ARBA00004604"/>
    </source>
</evidence>
<keyword evidence="3" id="KW-0677">Repeat</keyword>
<keyword evidence="4" id="KW-0539">Nucleus</keyword>
<feature type="compositionally biased region" description="Acidic residues" evidence="7">
    <location>
        <begin position="320"/>
        <end position="330"/>
    </location>
</feature>
<dbReference type="InterPro" id="IPR036322">
    <property type="entry name" value="WD40_repeat_dom_sf"/>
</dbReference>
<evidence type="ECO:0000259" key="8">
    <source>
        <dbReference type="Pfam" id="PF04003"/>
    </source>
</evidence>
<organism evidence="9 10">
    <name type="scientific">Hebeloma cylindrosporum</name>
    <dbReference type="NCBI Taxonomy" id="76867"/>
    <lineage>
        <taxon>Eukaryota</taxon>
        <taxon>Fungi</taxon>
        <taxon>Dikarya</taxon>
        <taxon>Basidiomycota</taxon>
        <taxon>Agaricomycotina</taxon>
        <taxon>Agaricomycetes</taxon>
        <taxon>Agaricomycetidae</taxon>
        <taxon>Agaricales</taxon>
        <taxon>Agaricineae</taxon>
        <taxon>Hymenogastraceae</taxon>
        <taxon>Hebeloma</taxon>
    </lineage>
</organism>
<dbReference type="OrthoDB" id="407922at2759"/>
<dbReference type="PANTHER" id="PTHR19853:SF0">
    <property type="entry name" value="WD REPEAT-CONTAINING PROTEIN 3"/>
    <property type="match status" value="1"/>
</dbReference>
<keyword evidence="10" id="KW-1185">Reference proteome</keyword>
<feature type="repeat" description="WD" evidence="6">
    <location>
        <begin position="55"/>
        <end position="96"/>
    </location>
</feature>
<feature type="compositionally biased region" description="Basic residues" evidence="7">
    <location>
        <begin position="296"/>
        <end position="306"/>
    </location>
</feature>
<feature type="repeat" description="WD" evidence="6">
    <location>
        <begin position="487"/>
        <end position="528"/>
    </location>
</feature>
<dbReference type="Proteomes" id="UP000053424">
    <property type="component" value="Unassembled WGS sequence"/>
</dbReference>
<dbReference type="PANTHER" id="PTHR19853">
    <property type="entry name" value="WD REPEAT CONTAINING PROTEIN 3 WDR3"/>
    <property type="match status" value="1"/>
</dbReference>
<evidence type="ECO:0000256" key="4">
    <source>
        <dbReference type="ARBA" id="ARBA00023242"/>
    </source>
</evidence>
<dbReference type="PRINTS" id="PR00320">
    <property type="entry name" value="GPROTEINBRPT"/>
</dbReference>
<dbReference type="Gene3D" id="2.130.10.10">
    <property type="entry name" value="YVTN repeat-like/Quinoprotein amine dehydrogenase"/>
    <property type="match status" value="4"/>
</dbReference>
<dbReference type="InterPro" id="IPR019775">
    <property type="entry name" value="WD40_repeat_CS"/>
</dbReference>
<dbReference type="FunFam" id="2.130.10.10:FF:000178">
    <property type="entry name" value="WD repeat domain 3"/>
    <property type="match status" value="1"/>
</dbReference>
<dbReference type="Pfam" id="PF04003">
    <property type="entry name" value="Utp12"/>
    <property type="match status" value="1"/>
</dbReference>
<dbReference type="SMART" id="SM00320">
    <property type="entry name" value="WD40"/>
    <property type="match status" value="12"/>
</dbReference>
<dbReference type="PROSITE" id="PS00678">
    <property type="entry name" value="WD_REPEATS_1"/>
    <property type="match status" value="2"/>
</dbReference>
<dbReference type="InterPro" id="IPR001680">
    <property type="entry name" value="WD40_rpt"/>
</dbReference>
<dbReference type="InterPro" id="IPR051570">
    <property type="entry name" value="TBC1_cilium_biogenesis"/>
</dbReference>
<feature type="domain" description="Small-subunit processome Utp12" evidence="8">
    <location>
        <begin position="819"/>
        <end position="920"/>
    </location>
</feature>
<dbReference type="PROSITE" id="PS50294">
    <property type="entry name" value="WD_REPEATS_REGION"/>
    <property type="match status" value="7"/>
</dbReference>
<evidence type="ECO:0000313" key="10">
    <source>
        <dbReference type="Proteomes" id="UP000053424"/>
    </source>
</evidence>
<dbReference type="InterPro" id="IPR015943">
    <property type="entry name" value="WD40/YVTN_repeat-like_dom_sf"/>
</dbReference>
<dbReference type="Pfam" id="PF25172">
    <property type="entry name" value="Beta-prop_WDR3_2nd"/>
    <property type="match status" value="1"/>
</dbReference>
<feature type="region of interest" description="Disordered" evidence="7">
    <location>
        <begin position="293"/>
        <end position="330"/>
    </location>
</feature>
<sequence>MVQSYLKHGPTQAFGVVCSSSSNSLFDGKLAYVPALEDVLVWDMKKGQMVAMWHETGHREEVTCIMQSPELDSFAVGYADGSIRLWNSTSASVITTFNGHKKAITALAFDESGTRLASGSQDTDLILWDIVGEAGLYRLRGHRDQITAIQFLSISQDQPSTSTAAAPGLLLTSSKDTFLKLWDLSTQHCIQTTVAHRSEIWTMVINQEQDLVFTGSGEGALKVWKLDRAAFAQGLKETETGEVAKVIHPVSTLPLASKHRVSQIQLHPTLPYLAVQSHDRSVEIFRIRSEEEVRKKQARRRKRTQEKRRQDKDKGKNSEMDESGMDPENEETMESNIVDYFTPHLVVRASGKIRSFDFGSSTPTTKVAIPLFVALASNALEIYNIPHSTKSKEEPPDATRSYSVDIPGHRTDVRTLCISSDDHILASASNGSLKIWNIKTTQCIRTIECGYAICSTFLPGDRHIAVGTKSGEIFIYDIASSTLIDTIQAHTASVWSMHVRPDGEAVVTGSADKDVKFWSIEHKDATSESLQSGRVLSLVHVRTLKMSDDVLAVKYSPNGKLLAVALLDSTVKVFYQDSLKFFLSLYGHKLPVLSLDISEDSKLIVTCSADKNVKIWGLDFGDCHKSIFAHEESVMQVAFEKGSHYFWTVGKDKMLKYWDGDKFEGIQKLEGHHGEIWALALSHHGNFVVTGSHDKSIRIWEKLDEPLFLEEEREKELERLYESGIADSLNRVDATIGSGIEGGPINGSSETELAVVTKHTSETLMAGERIMEALDLADTEREAFREYEESMARLSENDAMKLQPPPRNPVLAAYGLEPEAWVLRVVEKVPSTTLHDALLVLPFGNAVSLMVYLNIWAQKGWNVTLVSRITFFLLKTHHHQIVTNRIMRTTLIPLRKHLRSALQRQKEVIGYNLAALQFIRRKNNSERITQFYEEEDMDEEKVKAKITEGKKRKRVNLKA</sequence>
<dbReference type="SUPFAM" id="SSF117289">
    <property type="entry name" value="Nucleoporin domain"/>
    <property type="match status" value="1"/>
</dbReference>
<dbReference type="PROSITE" id="PS50082">
    <property type="entry name" value="WD_REPEATS_2"/>
    <property type="match status" value="9"/>
</dbReference>
<dbReference type="Pfam" id="PF25173">
    <property type="entry name" value="Beta-prop_WDR3_1st"/>
    <property type="match status" value="1"/>
</dbReference>
<dbReference type="GO" id="GO:0030515">
    <property type="term" value="F:snoRNA binding"/>
    <property type="evidence" value="ECO:0007669"/>
    <property type="project" value="TreeGrafter"/>
</dbReference>
<evidence type="ECO:0000256" key="3">
    <source>
        <dbReference type="ARBA" id="ARBA00022737"/>
    </source>
</evidence>
<dbReference type="InterPro" id="IPR020472">
    <property type="entry name" value="WD40_PAC1"/>
</dbReference>
<feature type="repeat" description="WD" evidence="6">
    <location>
        <begin position="193"/>
        <end position="227"/>
    </location>
</feature>
<evidence type="ECO:0000256" key="2">
    <source>
        <dbReference type="ARBA" id="ARBA00022574"/>
    </source>
</evidence>
<evidence type="ECO:0000256" key="7">
    <source>
        <dbReference type="SAM" id="MobiDB-lite"/>
    </source>
</evidence>
<feature type="repeat" description="WD" evidence="6">
    <location>
        <begin position="97"/>
        <end position="130"/>
    </location>
</feature>
<feature type="compositionally biased region" description="Basic and acidic residues" evidence="7">
    <location>
        <begin position="307"/>
        <end position="319"/>
    </location>
</feature>
<proteinExistence type="inferred from homology"/>
<name>A0A0C3CBW4_HEBCY</name>
<feature type="repeat" description="WD" evidence="6">
    <location>
        <begin position="406"/>
        <end position="446"/>
    </location>
</feature>
<dbReference type="SUPFAM" id="SSF50978">
    <property type="entry name" value="WD40 repeat-like"/>
    <property type="match status" value="1"/>
</dbReference>
<comment type="similarity">
    <text evidence="5">Belongs to the WD repeat WDR3/UTP12 family.</text>
</comment>
<dbReference type="GO" id="GO:0032040">
    <property type="term" value="C:small-subunit processome"/>
    <property type="evidence" value="ECO:0007669"/>
    <property type="project" value="TreeGrafter"/>
</dbReference>
<gene>
    <name evidence="9" type="ORF">M413DRAFT_441376</name>
</gene>
<dbReference type="EMBL" id="KN831771">
    <property type="protein sequence ID" value="KIM46290.1"/>
    <property type="molecule type" value="Genomic_DNA"/>
</dbReference>
<reference evidence="10" key="2">
    <citation type="submission" date="2015-01" db="EMBL/GenBank/DDBJ databases">
        <title>Evolutionary Origins and Diversification of the Mycorrhizal Mutualists.</title>
        <authorList>
            <consortium name="DOE Joint Genome Institute"/>
            <consortium name="Mycorrhizal Genomics Consortium"/>
            <person name="Kohler A."/>
            <person name="Kuo A."/>
            <person name="Nagy L.G."/>
            <person name="Floudas D."/>
            <person name="Copeland A."/>
            <person name="Barry K.W."/>
            <person name="Cichocki N."/>
            <person name="Veneault-Fourrey C."/>
            <person name="LaButti K."/>
            <person name="Lindquist E.A."/>
            <person name="Lipzen A."/>
            <person name="Lundell T."/>
            <person name="Morin E."/>
            <person name="Murat C."/>
            <person name="Riley R."/>
            <person name="Ohm R."/>
            <person name="Sun H."/>
            <person name="Tunlid A."/>
            <person name="Henrissat B."/>
            <person name="Grigoriev I.V."/>
            <person name="Hibbett D.S."/>
            <person name="Martin F."/>
        </authorList>
    </citation>
    <scope>NUCLEOTIDE SEQUENCE [LARGE SCALE GENOMIC DNA]</scope>
    <source>
        <strain evidence="10">h7</strain>
    </source>
</reference>
<keyword evidence="2 6" id="KW-0853">WD repeat</keyword>
<feature type="repeat" description="WD" evidence="6">
    <location>
        <begin position="585"/>
        <end position="626"/>
    </location>
</feature>
<dbReference type="GO" id="GO:0030490">
    <property type="term" value="P:maturation of SSU-rRNA"/>
    <property type="evidence" value="ECO:0007669"/>
    <property type="project" value="TreeGrafter"/>
</dbReference>
<comment type="subcellular location">
    <subcellularLocation>
        <location evidence="1">Nucleus</location>
        <location evidence="1">Nucleolus</location>
    </subcellularLocation>
</comment>
<feature type="repeat" description="WD" evidence="6">
    <location>
        <begin position="669"/>
        <end position="701"/>
    </location>
</feature>
<evidence type="ECO:0000256" key="5">
    <source>
        <dbReference type="ARBA" id="ARBA00038229"/>
    </source>
</evidence>
<accession>A0A0C3CBW4</accession>
<dbReference type="InterPro" id="IPR007148">
    <property type="entry name" value="SSU_processome_Utp12"/>
</dbReference>
<evidence type="ECO:0000313" key="9">
    <source>
        <dbReference type="EMBL" id="KIM46290.1"/>
    </source>
</evidence>
<dbReference type="FunFam" id="2.130.10.10:FF:000157">
    <property type="entry name" value="WD repeat domain 3"/>
    <property type="match status" value="1"/>
</dbReference>
<dbReference type="GO" id="GO:0034388">
    <property type="term" value="C:Pwp2p-containing subcomplex of 90S preribosome"/>
    <property type="evidence" value="ECO:0007669"/>
    <property type="project" value="TreeGrafter"/>
</dbReference>
<dbReference type="STRING" id="686832.A0A0C3CBW4"/>
<dbReference type="AlphaFoldDB" id="A0A0C3CBW4"/>
<protein>
    <recommendedName>
        <fullName evidence="8">Small-subunit processome Utp12 domain-containing protein</fullName>
    </recommendedName>
</protein>
<feature type="repeat" description="WD" evidence="6">
    <location>
        <begin position="627"/>
        <end position="659"/>
    </location>
</feature>
<dbReference type="CDD" id="cd00200">
    <property type="entry name" value="WD40"/>
    <property type="match status" value="2"/>
</dbReference>
<reference evidence="9 10" key="1">
    <citation type="submission" date="2014-04" db="EMBL/GenBank/DDBJ databases">
        <authorList>
            <consortium name="DOE Joint Genome Institute"/>
            <person name="Kuo A."/>
            <person name="Gay G."/>
            <person name="Dore J."/>
            <person name="Kohler A."/>
            <person name="Nagy L.G."/>
            <person name="Floudas D."/>
            <person name="Copeland A."/>
            <person name="Barry K.W."/>
            <person name="Cichocki N."/>
            <person name="Veneault-Fourrey C."/>
            <person name="LaButti K."/>
            <person name="Lindquist E.A."/>
            <person name="Lipzen A."/>
            <person name="Lundell T."/>
            <person name="Morin E."/>
            <person name="Murat C."/>
            <person name="Sun H."/>
            <person name="Tunlid A."/>
            <person name="Henrissat B."/>
            <person name="Grigoriev I.V."/>
            <person name="Hibbett D.S."/>
            <person name="Martin F."/>
            <person name="Nordberg H.P."/>
            <person name="Cantor M.N."/>
            <person name="Hua S.X."/>
        </authorList>
    </citation>
    <scope>NUCLEOTIDE SEQUENCE [LARGE SCALE GENOMIC DNA]</scope>
    <source>
        <strain evidence="10">h7</strain>
    </source>
</reference>
<dbReference type="HOGENOM" id="CLU_005318_0_1_1"/>
<evidence type="ECO:0000256" key="6">
    <source>
        <dbReference type="PROSITE-ProRule" id="PRU00221"/>
    </source>
</evidence>
<feature type="repeat" description="WD" evidence="6">
    <location>
        <begin position="169"/>
        <end position="192"/>
    </location>
</feature>